<name>A0ABT9QH50_9ACTN</name>
<dbReference type="SUPFAM" id="SSF55961">
    <property type="entry name" value="Bet v1-like"/>
    <property type="match status" value="1"/>
</dbReference>
<dbReference type="CDD" id="cd07822">
    <property type="entry name" value="SRPBCC_4"/>
    <property type="match status" value="1"/>
</dbReference>
<dbReference type="Gene3D" id="3.30.530.20">
    <property type="match status" value="1"/>
</dbReference>
<evidence type="ECO:0000313" key="2">
    <source>
        <dbReference type="Proteomes" id="UP001225356"/>
    </source>
</evidence>
<dbReference type="InterPro" id="IPR023393">
    <property type="entry name" value="START-like_dom_sf"/>
</dbReference>
<dbReference type="InterPro" id="IPR019587">
    <property type="entry name" value="Polyketide_cyclase/dehydratase"/>
</dbReference>
<dbReference type="PANTHER" id="PTHR36166">
    <property type="entry name" value="CHROMOSOME 9, WHOLE GENOME SHOTGUN SEQUENCE"/>
    <property type="match status" value="1"/>
</dbReference>
<dbReference type="RefSeq" id="WP_307562120.1">
    <property type="nucleotide sequence ID" value="NZ_JAUSQU010000001.1"/>
</dbReference>
<accession>A0ABT9QH50</accession>
<proteinExistence type="predicted"/>
<reference evidence="1 2" key="1">
    <citation type="submission" date="2023-07" db="EMBL/GenBank/DDBJ databases">
        <title>Sequencing the genomes of 1000 actinobacteria strains.</title>
        <authorList>
            <person name="Klenk H.-P."/>
        </authorList>
    </citation>
    <scope>NUCLEOTIDE SEQUENCE [LARGE SCALE GENOMIC DNA]</scope>
    <source>
        <strain evidence="1 2">DSM 46740</strain>
    </source>
</reference>
<sequence length="144" mass="15937">MREITATVDIDASPDRVWDALTDLSRYAEWNPMFTGGSGTPAAGNTLTLRMPVGGLTVPFKTFVLAADEGRLLRWRGRLIGPAVFEAVHEFVLTPREGGTTVLQRETMVGRLVPLASSMIDQYEKTVVRLNEALKDRCRLTPPH</sequence>
<dbReference type="Proteomes" id="UP001225356">
    <property type="component" value="Unassembled WGS sequence"/>
</dbReference>
<evidence type="ECO:0008006" key="3">
    <source>
        <dbReference type="Google" id="ProtNLM"/>
    </source>
</evidence>
<evidence type="ECO:0000313" key="1">
    <source>
        <dbReference type="EMBL" id="MDP9846014.1"/>
    </source>
</evidence>
<organism evidence="1 2">
    <name type="scientific">Streptosporangium lutulentum</name>
    <dbReference type="NCBI Taxonomy" id="1461250"/>
    <lineage>
        <taxon>Bacteria</taxon>
        <taxon>Bacillati</taxon>
        <taxon>Actinomycetota</taxon>
        <taxon>Actinomycetes</taxon>
        <taxon>Streptosporangiales</taxon>
        <taxon>Streptosporangiaceae</taxon>
        <taxon>Streptosporangium</taxon>
    </lineage>
</organism>
<keyword evidence="2" id="KW-1185">Reference proteome</keyword>
<dbReference type="EMBL" id="JAUSQU010000001">
    <property type="protein sequence ID" value="MDP9846014.1"/>
    <property type="molecule type" value="Genomic_DNA"/>
</dbReference>
<dbReference type="Pfam" id="PF10604">
    <property type="entry name" value="Polyketide_cyc2"/>
    <property type="match status" value="1"/>
</dbReference>
<gene>
    <name evidence="1" type="ORF">J2853_005225</name>
</gene>
<dbReference type="PANTHER" id="PTHR36166:SF1">
    <property type="entry name" value="SRPBCC DOMAIN-CONTAINING PROTEIN"/>
    <property type="match status" value="1"/>
</dbReference>
<comment type="caution">
    <text evidence="1">The sequence shown here is derived from an EMBL/GenBank/DDBJ whole genome shotgun (WGS) entry which is preliminary data.</text>
</comment>
<protein>
    <recommendedName>
        <fullName evidence="3">SRPBCC domain-containing protein</fullName>
    </recommendedName>
</protein>